<feature type="region of interest" description="Disordered" evidence="2">
    <location>
        <begin position="1"/>
        <end position="43"/>
    </location>
</feature>
<evidence type="ECO:0000256" key="2">
    <source>
        <dbReference type="SAM" id="MobiDB-lite"/>
    </source>
</evidence>
<feature type="compositionally biased region" description="Basic residues" evidence="2">
    <location>
        <begin position="13"/>
        <end position="25"/>
    </location>
</feature>
<keyword evidence="1" id="KW-0862">Zinc</keyword>
<dbReference type="GO" id="GO:0008270">
    <property type="term" value="F:zinc ion binding"/>
    <property type="evidence" value="ECO:0007669"/>
    <property type="project" value="UniProtKB-KW"/>
</dbReference>
<accession>A0A2I0AWX6</accession>
<dbReference type="PROSITE" id="PS00028">
    <property type="entry name" value="ZINC_FINGER_C2H2_1"/>
    <property type="match status" value="1"/>
</dbReference>
<dbReference type="Gene3D" id="3.90.228.10">
    <property type="match status" value="1"/>
</dbReference>
<dbReference type="EMBL" id="KZ451942">
    <property type="protein sequence ID" value="PKA60048.1"/>
    <property type="molecule type" value="Genomic_DNA"/>
</dbReference>
<feature type="region of interest" description="Disordered" evidence="2">
    <location>
        <begin position="94"/>
        <end position="138"/>
    </location>
</feature>
<organism evidence="4 5">
    <name type="scientific">Apostasia shenzhenica</name>
    <dbReference type="NCBI Taxonomy" id="1088818"/>
    <lineage>
        <taxon>Eukaryota</taxon>
        <taxon>Viridiplantae</taxon>
        <taxon>Streptophyta</taxon>
        <taxon>Embryophyta</taxon>
        <taxon>Tracheophyta</taxon>
        <taxon>Spermatophyta</taxon>
        <taxon>Magnoliopsida</taxon>
        <taxon>Liliopsida</taxon>
        <taxon>Asparagales</taxon>
        <taxon>Orchidaceae</taxon>
        <taxon>Apostasioideae</taxon>
        <taxon>Apostasia</taxon>
    </lineage>
</organism>
<dbReference type="SUPFAM" id="SSF56399">
    <property type="entry name" value="ADP-ribosylation"/>
    <property type="match status" value="1"/>
</dbReference>
<evidence type="ECO:0000256" key="1">
    <source>
        <dbReference type="PROSITE-ProRule" id="PRU00042"/>
    </source>
</evidence>
<evidence type="ECO:0000313" key="4">
    <source>
        <dbReference type="EMBL" id="PKA60048.1"/>
    </source>
</evidence>
<dbReference type="Proteomes" id="UP000236161">
    <property type="component" value="Unassembled WGS sequence"/>
</dbReference>
<evidence type="ECO:0000259" key="3">
    <source>
        <dbReference type="PROSITE" id="PS50157"/>
    </source>
</evidence>
<reference evidence="4 5" key="1">
    <citation type="journal article" date="2017" name="Nature">
        <title>The Apostasia genome and the evolution of orchids.</title>
        <authorList>
            <person name="Zhang G.Q."/>
            <person name="Liu K.W."/>
            <person name="Li Z."/>
            <person name="Lohaus R."/>
            <person name="Hsiao Y.Y."/>
            <person name="Niu S.C."/>
            <person name="Wang J.Y."/>
            <person name="Lin Y.C."/>
            <person name="Xu Q."/>
            <person name="Chen L.J."/>
            <person name="Yoshida K."/>
            <person name="Fujiwara S."/>
            <person name="Wang Z.W."/>
            <person name="Zhang Y.Q."/>
            <person name="Mitsuda N."/>
            <person name="Wang M."/>
            <person name="Liu G.H."/>
            <person name="Pecoraro L."/>
            <person name="Huang H.X."/>
            <person name="Xiao X.J."/>
            <person name="Lin M."/>
            <person name="Wu X.Y."/>
            <person name="Wu W.L."/>
            <person name="Chen Y.Y."/>
            <person name="Chang S.B."/>
            <person name="Sakamoto S."/>
            <person name="Ohme-Takagi M."/>
            <person name="Yagi M."/>
            <person name="Zeng S.J."/>
            <person name="Shen C.Y."/>
            <person name="Yeh C.M."/>
            <person name="Luo Y.B."/>
            <person name="Tsai W.C."/>
            <person name="Van de Peer Y."/>
            <person name="Liu Z.J."/>
        </authorList>
    </citation>
    <scope>NUCLEOTIDE SEQUENCE [LARGE SCALE GENOMIC DNA]</scope>
    <source>
        <strain evidence="5">cv. Shenzhen</strain>
        <tissue evidence="4">Stem</tissue>
    </source>
</reference>
<keyword evidence="5" id="KW-1185">Reference proteome</keyword>
<gene>
    <name evidence="4" type="ORF">AXF42_Ash009732</name>
</gene>
<dbReference type="STRING" id="1088818.A0A2I0AWX6"/>
<dbReference type="InterPro" id="IPR013087">
    <property type="entry name" value="Znf_C2H2_type"/>
</dbReference>
<feature type="compositionally biased region" description="Pro residues" evidence="2">
    <location>
        <begin position="31"/>
        <end position="40"/>
    </location>
</feature>
<proteinExistence type="predicted"/>
<dbReference type="PANTHER" id="PTHR31681:SF12">
    <property type="entry name" value="C2H2-LIKE ZINC FINGER PROTEIN"/>
    <property type="match status" value="1"/>
</dbReference>
<feature type="compositionally biased region" description="Low complexity" evidence="2">
    <location>
        <begin position="104"/>
        <end position="114"/>
    </location>
</feature>
<keyword evidence="1" id="KW-0479">Metal-binding</keyword>
<dbReference type="PANTHER" id="PTHR31681">
    <property type="entry name" value="C2H2-LIKE ZINC FINGER PROTEIN"/>
    <property type="match status" value="1"/>
</dbReference>
<name>A0A2I0AWX6_9ASPA</name>
<protein>
    <recommendedName>
        <fullName evidence="3">C2H2-type domain-containing protein</fullName>
    </recommendedName>
</protein>
<evidence type="ECO:0000313" key="5">
    <source>
        <dbReference type="Proteomes" id="UP000236161"/>
    </source>
</evidence>
<keyword evidence="1" id="KW-0863">Zinc-finger</keyword>
<sequence length="417" mass="44841">MALTSFLPATADHHRHHHSRRKKKKQSYERPTPPRPPAAVKPPILSSWEHFKSLLNCRSGADAAQAHVPSAGKIWCRPSICSLRDAVNGGARVVNRPDVDHNSGDSGPLSCSSSTRETDPLTLRRRPVLSGGSGGSRGGMQLMRLSGCYECRAVDAEPPSRRYPRPRTLCACPLCGEVFTKSDSLELHQTLCHAELGAEDSGRSIVEIIFMSSWQKKNRSICSIERILKIHNSSRTISRFEDYRSAVKTRAIHLTSAATGGGNGGASSQPIISRRNPRCAADGNELLRFHSSSLSCNLGAGGSTALCSAAACSVCSIILHGFRRPHHPLGVRTTASSSRAHDHSFASGGRGRTAMLVCRVIAGRIRRPSEEDDGGAASVVYDSVAGDGGPRANLEELFVANPRAILPCFVVIYQALN</sequence>
<dbReference type="AlphaFoldDB" id="A0A2I0AWX6"/>
<dbReference type="PROSITE" id="PS50157">
    <property type="entry name" value="ZINC_FINGER_C2H2_2"/>
    <property type="match status" value="1"/>
</dbReference>
<dbReference type="OrthoDB" id="9514740at2759"/>
<feature type="domain" description="C2H2-type" evidence="3">
    <location>
        <begin position="170"/>
        <end position="194"/>
    </location>
</feature>